<sequence length="60" mass="7082">MKPFGQQNFMASPECSPRRNVQVCIWVFVVVFYPFNIRVKTFKSDQDIFSMLFDANKLSE</sequence>
<dbReference type="InParanoid" id="H0EP74"/>
<protein>
    <submittedName>
        <fullName evidence="1">Uncharacterized protein</fullName>
    </submittedName>
</protein>
<evidence type="ECO:0000313" key="2">
    <source>
        <dbReference type="Proteomes" id="UP000005446"/>
    </source>
</evidence>
<dbReference type="HOGENOM" id="CLU_2941931_0_0_1"/>
<comment type="caution">
    <text evidence="1">The sequence shown here is derived from an EMBL/GenBank/DDBJ whole genome shotgun (WGS) entry which is preliminary data.</text>
</comment>
<reference evidence="1 2" key="1">
    <citation type="journal article" date="2012" name="Eukaryot. Cell">
        <title>Genome sequence of the fungus Glarea lozoyensis: the first genome sequence of a species from the Helotiaceae family.</title>
        <authorList>
            <person name="Youssar L."/>
            <person name="Gruening B.A."/>
            <person name="Erxleben A."/>
            <person name="Guenther S."/>
            <person name="Huettel W."/>
        </authorList>
    </citation>
    <scope>NUCLEOTIDE SEQUENCE [LARGE SCALE GENOMIC DNA]</scope>
    <source>
        <strain evidence="2">ATCC 74030 / MF5533</strain>
    </source>
</reference>
<dbReference type="AlphaFoldDB" id="H0EP74"/>
<proteinExistence type="predicted"/>
<name>H0EP74_GLAL7</name>
<accession>H0EP74</accession>
<organism evidence="1 2">
    <name type="scientific">Glarea lozoyensis (strain ATCC 74030 / MF5533)</name>
    <dbReference type="NCBI Taxonomy" id="1104152"/>
    <lineage>
        <taxon>Eukaryota</taxon>
        <taxon>Fungi</taxon>
        <taxon>Dikarya</taxon>
        <taxon>Ascomycota</taxon>
        <taxon>Pezizomycotina</taxon>
        <taxon>Leotiomycetes</taxon>
        <taxon>Helotiales</taxon>
        <taxon>Helotiaceae</taxon>
        <taxon>Glarea</taxon>
    </lineage>
</organism>
<gene>
    <name evidence="1" type="ORF">M7I_4445</name>
</gene>
<dbReference type="EMBL" id="AGUE01000109">
    <property type="protein sequence ID" value="EHK99666.1"/>
    <property type="molecule type" value="Genomic_DNA"/>
</dbReference>
<keyword evidence="2" id="KW-1185">Reference proteome</keyword>
<evidence type="ECO:0000313" key="1">
    <source>
        <dbReference type="EMBL" id="EHK99666.1"/>
    </source>
</evidence>
<dbReference type="Proteomes" id="UP000005446">
    <property type="component" value="Unassembled WGS sequence"/>
</dbReference>